<proteinExistence type="predicted"/>
<organism evidence="2 3">
    <name type="scientific">Pleurodeles waltl</name>
    <name type="common">Iberian ribbed newt</name>
    <dbReference type="NCBI Taxonomy" id="8319"/>
    <lineage>
        <taxon>Eukaryota</taxon>
        <taxon>Metazoa</taxon>
        <taxon>Chordata</taxon>
        <taxon>Craniata</taxon>
        <taxon>Vertebrata</taxon>
        <taxon>Euteleostomi</taxon>
        <taxon>Amphibia</taxon>
        <taxon>Batrachia</taxon>
        <taxon>Caudata</taxon>
        <taxon>Salamandroidea</taxon>
        <taxon>Salamandridae</taxon>
        <taxon>Pleurodelinae</taxon>
        <taxon>Pleurodeles</taxon>
    </lineage>
</organism>
<feature type="region of interest" description="Disordered" evidence="1">
    <location>
        <begin position="42"/>
        <end position="132"/>
    </location>
</feature>
<dbReference type="AlphaFoldDB" id="A0AAV7M056"/>
<evidence type="ECO:0000313" key="2">
    <source>
        <dbReference type="EMBL" id="KAJ1096464.1"/>
    </source>
</evidence>
<gene>
    <name evidence="2" type="ORF">NDU88_001604</name>
</gene>
<feature type="compositionally biased region" description="Low complexity" evidence="1">
    <location>
        <begin position="49"/>
        <end position="64"/>
    </location>
</feature>
<protein>
    <submittedName>
        <fullName evidence="2">Uncharacterized protein</fullName>
    </submittedName>
</protein>
<dbReference type="EMBL" id="JANPWB010000014">
    <property type="protein sequence ID" value="KAJ1096464.1"/>
    <property type="molecule type" value="Genomic_DNA"/>
</dbReference>
<keyword evidence="3" id="KW-1185">Reference proteome</keyword>
<dbReference type="Proteomes" id="UP001066276">
    <property type="component" value="Chromosome 10"/>
</dbReference>
<reference evidence="2" key="1">
    <citation type="journal article" date="2022" name="bioRxiv">
        <title>Sequencing and chromosome-scale assembly of the giantPleurodeles waltlgenome.</title>
        <authorList>
            <person name="Brown T."/>
            <person name="Elewa A."/>
            <person name="Iarovenko S."/>
            <person name="Subramanian E."/>
            <person name="Araus A.J."/>
            <person name="Petzold A."/>
            <person name="Susuki M."/>
            <person name="Suzuki K.-i.T."/>
            <person name="Hayashi T."/>
            <person name="Toyoda A."/>
            <person name="Oliveira C."/>
            <person name="Osipova E."/>
            <person name="Leigh N.D."/>
            <person name="Simon A."/>
            <person name="Yun M.H."/>
        </authorList>
    </citation>
    <scope>NUCLEOTIDE SEQUENCE</scope>
    <source>
        <strain evidence="2">20211129_DDA</strain>
        <tissue evidence="2">Liver</tissue>
    </source>
</reference>
<feature type="compositionally biased region" description="Basic residues" evidence="1">
    <location>
        <begin position="112"/>
        <end position="126"/>
    </location>
</feature>
<name>A0AAV7M056_PLEWA</name>
<sequence>MERGMTLACAAPTTIYGFCLVAVEGYRVLPLIQLPSFFLAGQEPVAGPRSSGGTSRQQTSGTKTQDPRGQVGADPNKSKEDAAPQRQGNLATGKERTEKGPATCSKQLRVAMPHKRRPTPPRRGRVRHESTS</sequence>
<evidence type="ECO:0000256" key="1">
    <source>
        <dbReference type="SAM" id="MobiDB-lite"/>
    </source>
</evidence>
<comment type="caution">
    <text evidence="2">The sequence shown here is derived from an EMBL/GenBank/DDBJ whole genome shotgun (WGS) entry which is preliminary data.</text>
</comment>
<accession>A0AAV7M056</accession>
<evidence type="ECO:0000313" key="3">
    <source>
        <dbReference type="Proteomes" id="UP001066276"/>
    </source>
</evidence>